<keyword evidence="1" id="KW-1133">Transmembrane helix</keyword>
<gene>
    <name evidence="2" type="ORF">MU516_04740</name>
</gene>
<keyword evidence="1" id="KW-0812">Transmembrane</keyword>
<dbReference type="Proteomes" id="UP001320702">
    <property type="component" value="Unassembled WGS sequence"/>
</dbReference>
<comment type="caution">
    <text evidence="2">The sequence shown here is derived from an EMBL/GenBank/DDBJ whole genome shotgun (WGS) entry which is preliminary data.</text>
</comment>
<protein>
    <submittedName>
        <fullName evidence="2">Uncharacterized protein</fullName>
    </submittedName>
</protein>
<reference evidence="2 3" key="1">
    <citation type="submission" date="2022-04" db="EMBL/GenBank/DDBJ databases">
        <title>Paracoccus sp. YLB-12 draft genome sequence.</title>
        <authorList>
            <person name="Yu L."/>
        </authorList>
    </citation>
    <scope>NUCLEOTIDE SEQUENCE [LARGE SCALE GENOMIC DNA]</scope>
    <source>
        <strain evidence="2 3">YLB-12</strain>
    </source>
</reference>
<keyword evidence="3" id="KW-1185">Reference proteome</keyword>
<dbReference type="RefSeq" id="WP_260276053.1">
    <property type="nucleotide sequence ID" value="NZ_JANAVZ010000002.1"/>
</dbReference>
<dbReference type="EMBL" id="JANAVZ010000002">
    <property type="protein sequence ID" value="MCT4332176.1"/>
    <property type="molecule type" value="Genomic_DNA"/>
</dbReference>
<evidence type="ECO:0000256" key="1">
    <source>
        <dbReference type="SAM" id="Phobius"/>
    </source>
</evidence>
<proteinExistence type="predicted"/>
<evidence type="ECO:0000313" key="2">
    <source>
        <dbReference type="EMBL" id="MCT4332176.1"/>
    </source>
</evidence>
<sequence length="103" mass="11185">MFRALWAAAWISLGLALIAWQQFHPDLQGNTVVPHDVAAVFNIAPLGDGLVIADDQDGKFMGAIMSVAAWLGQLPIWLLGLLAYLYGLTRFFLTAANRLTASD</sequence>
<feature type="transmembrane region" description="Helical" evidence="1">
    <location>
        <begin position="67"/>
        <end position="88"/>
    </location>
</feature>
<name>A0ABT2K6N4_9RHOB</name>
<accession>A0ABT2K6N4</accession>
<organism evidence="2 3">
    <name type="scientific">Paracoccus maritimus</name>
    <dbReference type="NCBI Taxonomy" id="2933292"/>
    <lineage>
        <taxon>Bacteria</taxon>
        <taxon>Pseudomonadati</taxon>
        <taxon>Pseudomonadota</taxon>
        <taxon>Alphaproteobacteria</taxon>
        <taxon>Rhodobacterales</taxon>
        <taxon>Paracoccaceae</taxon>
        <taxon>Paracoccus</taxon>
    </lineage>
</organism>
<keyword evidence="1" id="KW-0472">Membrane</keyword>
<evidence type="ECO:0000313" key="3">
    <source>
        <dbReference type="Proteomes" id="UP001320702"/>
    </source>
</evidence>